<dbReference type="GeneID" id="81604754"/>
<dbReference type="RefSeq" id="XP_056763360.1">
    <property type="nucleotide sequence ID" value="XM_056914511.1"/>
</dbReference>
<reference evidence="2" key="2">
    <citation type="journal article" date="2023" name="IMA Fungus">
        <title>Comparative genomic study of the Penicillium genus elucidates a diverse pangenome and 15 lateral gene transfer events.</title>
        <authorList>
            <person name="Petersen C."/>
            <person name="Sorensen T."/>
            <person name="Nielsen M.R."/>
            <person name="Sondergaard T.E."/>
            <person name="Sorensen J.L."/>
            <person name="Fitzpatrick D.A."/>
            <person name="Frisvad J.C."/>
            <person name="Nielsen K.L."/>
        </authorList>
    </citation>
    <scope>NUCLEOTIDE SEQUENCE</scope>
    <source>
        <strain evidence="2">IBT 16125</strain>
    </source>
</reference>
<protein>
    <submittedName>
        <fullName evidence="2">Uncharacterized protein</fullName>
    </submittedName>
</protein>
<comment type="caution">
    <text evidence="2">The sequence shown here is derived from an EMBL/GenBank/DDBJ whole genome shotgun (WGS) entry which is preliminary data.</text>
</comment>
<dbReference type="EMBL" id="JAPVEA010000008">
    <property type="protein sequence ID" value="KAJ5440131.1"/>
    <property type="molecule type" value="Genomic_DNA"/>
</dbReference>
<dbReference type="Proteomes" id="UP001213681">
    <property type="component" value="Unassembled WGS sequence"/>
</dbReference>
<reference evidence="2" key="1">
    <citation type="submission" date="2022-12" db="EMBL/GenBank/DDBJ databases">
        <authorList>
            <person name="Petersen C."/>
        </authorList>
    </citation>
    <scope>NUCLEOTIDE SEQUENCE</scope>
    <source>
        <strain evidence="2">IBT 16125</strain>
    </source>
</reference>
<gene>
    <name evidence="2" type="ORF">N7458_011129</name>
</gene>
<feature type="compositionally biased region" description="Basic and acidic residues" evidence="1">
    <location>
        <begin position="31"/>
        <end position="53"/>
    </location>
</feature>
<sequence length="66" mass="7234">MKYHQSAEDTSPEASPAVGPSNAAPNSKFSECTREVSEKYGQADDTEACRIHQDQNIGGEDEQFRS</sequence>
<feature type="region of interest" description="Disordered" evidence="1">
    <location>
        <begin position="1"/>
        <end position="66"/>
    </location>
</feature>
<evidence type="ECO:0000313" key="3">
    <source>
        <dbReference type="Proteomes" id="UP001213681"/>
    </source>
</evidence>
<accession>A0AAD6C0H5</accession>
<evidence type="ECO:0000256" key="1">
    <source>
        <dbReference type="SAM" id="MobiDB-lite"/>
    </source>
</evidence>
<name>A0AAD6C0H5_9EURO</name>
<evidence type="ECO:0000313" key="2">
    <source>
        <dbReference type="EMBL" id="KAJ5440131.1"/>
    </source>
</evidence>
<organism evidence="2 3">
    <name type="scientific">Penicillium daleae</name>
    <dbReference type="NCBI Taxonomy" id="63821"/>
    <lineage>
        <taxon>Eukaryota</taxon>
        <taxon>Fungi</taxon>
        <taxon>Dikarya</taxon>
        <taxon>Ascomycota</taxon>
        <taxon>Pezizomycotina</taxon>
        <taxon>Eurotiomycetes</taxon>
        <taxon>Eurotiomycetidae</taxon>
        <taxon>Eurotiales</taxon>
        <taxon>Aspergillaceae</taxon>
        <taxon>Penicillium</taxon>
    </lineage>
</organism>
<keyword evidence="3" id="KW-1185">Reference proteome</keyword>
<dbReference type="AlphaFoldDB" id="A0AAD6C0H5"/>
<proteinExistence type="predicted"/>